<accession>A0A2W2ER22</accession>
<evidence type="ECO:0000313" key="3">
    <source>
        <dbReference type="Proteomes" id="UP000249304"/>
    </source>
</evidence>
<protein>
    <submittedName>
        <fullName evidence="2">Uncharacterized protein</fullName>
    </submittedName>
</protein>
<name>A0A2W2ER22_9ACTN</name>
<comment type="caution">
    <text evidence="2">The sequence shown here is derived from an EMBL/GenBank/DDBJ whole genome shotgun (WGS) entry which is preliminary data.</text>
</comment>
<gene>
    <name evidence="2" type="ORF">C1J01_25715</name>
</gene>
<organism evidence="2 3">
    <name type="scientific">Nonomuraea aridisoli</name>
    <dbReference type="NCBI Taxonomy" id="2070368"/>
    <lineage>
        <taxon>Bacteria</taxon>
        <taxon>Bacillati</taxon>
        <taxon>Actinomycetota</taxon>
        <taxon>Actinomycetes</taxon>
        <taxon>Streptosporangiales</taxon>
        <taxon>Streptosporangiaceae</taxon>
        <taxon>Nonomuraea</taxon>
    </lineage>
</organism>
<dbReference type="EMBL" id="POUD01000118">
    <property type="protein sequence ID" value="PZG14848.1"/>
    <property type="molecule type" value="Genomic_DNA"/>
</dbReference>
<dbReference type="Proteomes" id="UP000249304">
    <property type="component" value="Unassembled WGS sequence"/>
</dbReference>
<sequence length="70" mass="8053">MDRLAPPRDPRHRRTPVHHHAATRPTSGCAGLTLYKVIRELQLLLATWTGACPTCHRRLKPLRRNSHQQT</sequence>
<feature type="region of interest" description="Disordered" evidence="1">
    <location>
        <begin position="1"/>
        <end position="25"/>
    </location>
</feature>
<dbReference type="AlphaFoldDB" id="A0A2W2ER22"/>
<proteinExistence type="predicted"/>
<dbReference type="OrthoDB" id="3405222at2"/>
<keyword evidence="3" id="KW-1185">Reference proteome</keyword>
<feature type="compositionally biased region" description="Basic residues" evidence="1">
    <location>
        <begin position="10"/>
        <end position="22"/>
    </location>
</feature>
<reference evidence="2 3" key="1">
    <citation type="submission" date="2018-01" db="EMBL/GenBank/DDBJ databases">
        <title>Draft genome sequence of Nonomuraea sp. KC333.</title>
        <authorList>
            <person name="Sahin N."/>
            <person name="Saygin H."/>
            <person name="Ay H."/>
        </authorList>
    </citation>
    <scope>NUCLEOTIDE SEQUENCE [LARGE SCALE GENOMIC DNA]</scope>
    <source>
        <strain evidence="2 3">KC333</strain>
    </source>
</reference>
<evidence type="ECO:0000313" key="2">
    <source>
        <dbReference type="EMBL" id="PZG14848.1"/>
    </source>
</evidence>
<evidence type="ECO:0000256" key="1">
    <source>
        <dbReference type="SAM" id="MobiDB-lite"/>
    </source>
</evidence>